<name>A0A9D2TY94_9FIRM</name>
<dbReference type="SUPFAM" id="SSF53448">
    <property type="entry name" value="Nucleotide-diphospho-sugar transferases"/>
    <property type="match status" value="1"/>
</dbReference>
<organism evidence="2 3">
    <name type="scientific">Candidatus Eisenbergiella stercorigallinarum</name>
    <dbReference type="NCBI Taxonomy" id="2838557"/>
    <lineage>
        <taxon>Bacteria</taxon>
        <taxon>Bacillati</taxon>
        <taxon>Bacillota</taxon>
        <taxon>Clostridia</taxon>
        <taxon>Lachnospirales</taxon>
        <taxon>Lachnospiraceae</taxon>
        <taxon>Eisenbergiella</taxon>
    </lineage>
</organism>
<gene>
    <name evidence="2" type="ORF">H9912_03650</name>
</gene>
<evidence type="ECO:0000313" key="3">
    <source>
        <dbReference type="Proteomes" id="UP000823851"/>
    </source>
</evidence>
<keyword evidence="2" id="KW-0808">Transferase</keyword>
<sequence>MAHTFFSIVIVSLNPGQKLAKTVESVLCQEYGNFEIIIKDGGSTDGSLKERADGTLAVASVPARNGGETQEDGSFPADSRVHVFRSRDRGIYDGMNQALPHIHGDYVLFLNCGDTLYGSSVLGRTAELIEEAETGRDSRLRARPFLFYGDQYNEKQGSRVCSAPKLNDFACYRNVPCHQVCFYDSSLFRERGYDTDFRVRGDYEHFLYCLYERDAEPVHLPLVVCSYEGGGYSETKQNRKRSALEHRAITRYYMGRTRSACYRGILLATLAPLRTRMAESPSMAKGYNAVKTAVYTLGRRKGKRK</sequence>
<dbReference type="PANTHER" id="PTHR43685">
    <property type="entry name" value="GLYCOSYLTRANSFERASE"/>
    <property type="match status" value="1"/>
</dbReference>
<dbReference type="EC" id="2.4.-.-" evidence="2"/>
<dbReference type="InterPro" id="IPR050834">
    <property type="entry name" value="Glycosyltransf_2"/>
</dbReference>
<dbReference type="Pfam" id="PF00535">
    <property type="entry name" value="Glycos_transf_2"/>
    <property type="match status" value="1"/>
</dbReference>
<keyword evidence="2" id="KW-0328">Glycosyltransferase</keyword>
<dbReference type="Gene3D" id="3.90.550.10">
    <property type="entry name" value="Spore Coat Polysaccharide Biosynthesis Protein SpsA, Chain A"/>
    <property type="match status" value="1"/>
</dbReference>
<dbReference type="InterPro" id="IPR029044">
    <property type="entry name" value="Nucleotide-diphossugar_trans"/>
</dbReference>
<dbReference type="PANTHER" id="PTHR43685:SF2">
    <property type="entry name" value="GLYCOSYLTRANSFERASE 2-LIKE DOMAIN-CONTAINING PROTEIN"/>
    <property type="match status" value="1"/>
</dbReference>
<proteinExistence type="predicted"/>
<feature type="domain" description="Glycosyltransferase 2-like" evidence="1">
    <location>
        <begin position="7"/>
        <end position="132"/>
    </location>
</feature>
<dbReference type="EMBL" id="DWUW01000105">
    <property type="protein sequence ID" value="HJD31016.1"/>
    <property type="molecule type" value="Genomic_DNA"/>
</dbReference>
<dbReference type="AlphaFoldDB" id="A0A9D2TY94"/>
<protein>
    <submittedName>
        <fullName evidence="2">Glycosyltransferase</fullName>
        <ecNumber evidence="2">2.4.-.-</ecNumber>
    </submittedName>
</protein>
<comment type="caution">
    <text evidence="2">The sequence shown here is derived from an EMBL/GenBank/DDBJ whole genome shotgun (WGS) entry which is preliminary data.</text>
</comment>
<dbReference type="InterPro" id="IPR001173">
    <property type="entry name" value="Glyco_trans_2-like"/>
</dbReference>
<accession>A0A9D2TY94</accession>
<evidence type="ECO:0000259" key="1">
    <source>
        <dbReference type="Pfam" id="PF00535"/>
    </source>
</evidence>
<dbReference type="GO" id="GO:0016757">
    <property type="term" value="F:glycosyltransferase activity"/>
    <property type="evidence" value="ECO:0007669"/>
    <property type="project" value="UniProtKB-KW"/>
</dbReference>
<reference evidence="2" key="1">
    <citation type="journal article" date="2021" name="PeerJ">
        <title>Extensive microbial diversity within the chicken gut microbiome revealed by metagenomics and culture.</title>
        <authorList>
            <person name="Gilroy R."/>
            <person name="Ravi A."/>
            <person name="Getino M."/>
            <person name="Pursley I."/>
            <person name="Horton D.L."/>
            <person name="Alikhan N.F."/>
            <person name="Baker D."/>
            <person name="Gharbi K."/>
            <person name="Hall N."/>
            <person name="Watson M."/>
            <person name="Adriaenssens E.M."/>
            <person name="Foster-Nyarko E."/>
            <person name="Jarju S."/>
            <person name="Secka A."/>
            <person name="Antonio M."/>
            <person name="Oren A."/>
            <person name="Chaudhuri R.R."/>
            <person name="La Ragione R."/>
            <person name="Hildebrand F."/>
            <person name="Pallen M.J."/>
        </authorList>
    </citation>
    <scope>NUCLEOTIDE SEQUENCE</scope>
    <source>
        <strain evidence="2">ChiHjej8B7-25341</strain>
    </source>
</reference>
<evidence type="ECO:0000313" key="2">
    <source>
        <dbReference type="EMBL" id="HJD31016.1"/>
    </source>
</evidence>
<dbReference type="Proteomes" id="UP000823851">
    <property type="component" value="Unassembled WGS sequence"/>
</dbReference>
<reference evidence="2" key="2">
    <citation type="submission" date="2021-04" db="EMBL/GenBank/DDBJ databases">
        <authorList>
            <person name="Gilroy R."/>
        </authorList>
    </citation>
    <scope>NUCLEOTIDE SEQUENCE</scope>
    <source>
        <strain evidence="2">ChiHjej8B7-25341</strain>
    </source>
</reference>